<name>A0AAE3AAA9_9FIRM</name>
<organism evidence="2 3">
    <name type="scientific">Brotocaccenecus cirricatena</name>
    <dbReference type="NCBI Taxonomy" id="3064195"/>
    <lineage>
        <taxon>Bacteria</taxon>
        <taxon>Bacillati</taxon>
        <taxon>Bacillota</taxon>
        <taxon>Clostridia</taxon>
        <taxon>Eubacteriales</taxon>
        <taxon>Oscillospiraceae</taxon>
        <taxon>Brotocaccenecus</taxon>
    </lineage>
</organism>
<evidence type="ECO:0008006" key="4">
    <source>
        <dbReference type="Google" id="ProtNLM"/>
    </source>
</evidence>
<feature type="chain" id="PRO_5042170933" description="Lipoprotein" evidence="1">
    <location>
        <begin position="27"/>
        <end position="129"/>
    </location>
</feature>
<dbReference type="AlphaFoldDB" id="A0AAE3AAA9"/>
<keyword evidence="1" id="KW-0732">Signal</keyword>
<comment type="caution">
    <text evidence="2">The sequence shown here is derived from an EMBL/GenBank/DDBJ whole genome shotgun (WGS) entry which is preliminary data.</text>
</comment>
<dbReference type="Proteomes" id="UP001199319">
    <property type="component" value="Unassembled WGS sequence"/>
</dbReference>
<accession>A0AAE3AAA9</accession>
<evidence type="ECO:0000313" key="2">
    <source>
        <dbReference type="EMBL" id="MCC2128409.1"/>
    </source>
</evidence>
<feature type="signal peptide" evidence="1">
    <location>
        <begin position="1"/>
        <end position="26"/>
    </location>
</feature>
<sequence>MKIKRILSATLAAAMLMCCCILTAFAESETYIGYYNGYSYTCTAVCRTDTCKANMATESSEAMSIIGIVAYTNKYGHSVTGKISCNGAKRIVTSDITNVRSFESLNATFKVGSHVLQTIFVSSKHGDNQ</sequence>
<evidence type="ECO:0000256" key="1">
    <source>
        <dbReference type="SAM" id="SignalP"/>
    </source>
</evidence>
<reference evidence="2" key="1">
    <citation type="submission" date="2021-10" db="EMBL/GenBank/DDBJ databases">
        <title>Anaerobic single-cell dispensing facilitates the cultivation of human gut bacteria.</title>
        <authorList>
            <person name="Afrizal A."/>
        </authorList>
    </citation>
    <scope>NUCLEOTIDE SEQUENCE</scope>
    <source>
        <strain evidence="2">CLA-AA-H272</strain>
    </source>
</reference>
<protein>
    <recommendedName>
        <fullName evidence="4">Lipoprotein</fullName>
    </recommendedName>
</protein>
<dbReference type="RefSeq" id="WP_302927780.1">
    <property type="nucleotide sequence ID" value="NZ_JAJEPW010000004.1"/>
</dbReference>
<dbReference type="EMBL" id="JAJEPW010000004">
    <property type="protein sequence ID" value="MCC2128409.1"/>
    <property type="molecule type" value="Genomic_DNA"/>
</dbReference>
<proteinExistence type="predicted"/>
<evidence type="ECO:0000313" key="3">
    <source>
        <dbReference type="Proteomes" id="UP001199319"/>
    </source>
</evidence>
<gene>
    <name evidence="2" type="ORF">LKD37_02555</name>
</gene>
<keyword evidence="3" id="KW-1185">Reference proteome</keyword>